<protein>
    <submittedName>
        <fullName evidence="1">Uncharacterized protein</fullName>
    </submittedName>
</protein>
<dbReference type="Proteomes" id="UP000616779">
    <property type="component" value="Unassembled WGS sequence"/>
</dbReference>
<keyword evidence="2" id="KW-1185">Reference proteome</keyword>
<sequence>MENEDNKVGSLHSNTDLIWCLVGNILGEGLYFDGNNEIEFKGTRQFKPRTKVYCSPFIWGDGYERIRVIGRAGDTNKFICLIMESKYITNWRRQKVYTPYILRRNSYERDQWDNSQESAKVIDEMLTWLPERTLKATTHD</sequence>
<dbReference type="RefSeq" id="WP_171649569.1">
    <property type="nucleotide sequence ID" value="NZ_WHOA01000255.1"/>
</dbReference>
<accession>A0ABX1YAQ3</accession>
<evidence type="ECO:0000313" key="2">
    <source>
        <dbReference type="Proteomes" id="UP000616779"/>
    </source>
</evidence>
<name>A0ABX1YAQ3_9BACL</name>
<gene>
    <name evidence="1" type="ORF">GC098_37700</name>
</gene>
<dbReference type="EMBL" id="WHOA01000255">
    <property type="protein sequence ID" value="NOU77033.1"/>
    <property type="molecule type" value="Genomic_DNA"/>
</dbReference>
<reference evidence="1 2" key="1">
    <citation type="submission" date="2019-10" db="EMBL/GenBank/DDBJ databases">
        <title>Description of Paenibacillus terrestris sp. nov.</title>
        <authorList>
            <person name="Carlier A."/>
            <person name="Qi S."/>
        </authorList>
    </citation>
    <scope>NUCLEOTIDE SEQUENCE [LARGE SCALE GENOMIC DNA]</scope>
    <source>
        <strain evidence="1 2">LMG 31458</strain>
    </source>
</reference>
<proteinExistence type="predicted"/>
<comment type="caution">
    <text evidence="1">The sequence shown here is derived from an EMBL/GenBank/DDBJ whole genome shotgun (WGS) entry which is preliminary data.</text>
</comment>
<evidence type="ECO:0000313" key="1">
    <source>
        <dbReference type="EMBL" id="NOU77033.1"/>
    </source>
</evidence>
<organism evidence="1 2">
    <name type="scientific">Paenibacillus phytorum</name>
    <dbReference type="NCBI Taxonomy" id="2654977"/>
    <lineage>
        <taxon>Bacteria</taxon>
        <taxon>Bacillati</taxon>
        <taxon>Bacillota</taxon>
        <taxon>Bacilli</taxon>
        <taxon>Bacillales</taxon>
        <taxon>Paenibacillaceae</taxon>
        <taxon>Paenibacillus</taxon>
    </lineage>
</organism>